<evidence type="ECO:0000313" key="3">
    <source>
        <dbReference type="Proteomes" id="UP000509568"/>
    </source>
</evidence>
<protein>
    <submittedName>
        <fullName evidence="2">Uncharacterized protein</fullName>
    </submittedName>
</protein>
<keyword evidence="1" id="KW-0472">Membrane</keyword>
<sequence>MHTTPAPTGKLIKTFRHGKTLPVFTALFGVVLLALAIFVLYLQTAHLIASTGPVELQTNRGLNITFSSQAMMLYATAGLLAALAAGMLGLALWQRNLRRASYEVHEHGITQIIGRQRDYTPFSEIQDLYLFSSGQTAISGLITNLAYRRDASEPFKRVSLHLKDFLAFVQWVRELYLRERLPAVMQTLEAGGAVTFNYISTGQVWGKRISGNFLNVSTQPIVLTREQLEVDGQKVSMASLRGVDLNAWTEKVVIKGAVGKTVFVANASGIMSHDLLLATLATLMQTGDAQGQPAPGTVAELLRFGDRAWQKSIQ</sequence>
<dbReference type="EMBL" id="CP056030">
    <property type="protein sequence ID" value="QKZ03278.1"/>
    <property type="molecule type" value="Genomic_DNA"/>
</dbReference>
<accession>A0A7D5D5E1</accession>
<dbReference type="KEGG" id="pez:HWQ56_05550"/>
<keyword evidence="1" id="KW-1133">Transmembrane helix</keyword>
<evidence type="ECO:0000256" key="1">
    <source>
        <dbReference type="SAM" id="Phobius"/>
    </source>
</evidence>
<evidence type="ECO:0000313" key="2">
    <source>
        <dbReference type="EMBL" id="QKZ03278.1"/>
    </source>
</evidence>
<feature type="transmembrane region" description="Helical" evidence="1">
    <location>
        <begin position="21"/>
        <end position="42"/>
    </location>
</feature>
<reference evidence="2 3" key="1">
    <citation type="submission" date="2020-06" db="EMBL/GenBank/DDBJ databases">
        <title>Pseudomonas eucalypticola sp. nov., an endophyte of Eucalyptus dunnii leaves with biocontrol ability of eucalyptus leaf blight.</title>
        <authorList>
            <person name="Liu Y."/>
            <person name="Song Z."/>
            <person name="Zeng H."/>
            <person name="Lu M."/>
            <person name="Wang X."/>
            <person name="Lian X."/>
            <person name="Zhang Q."/>
        </authorList>
    </citation>
    <scope>NUCLEOTIDE SEQUENCE [LARGE SCALE GENOMIC DNA]</scope>
    <source>
        <strain evidence="2 3">NP-1</strain>
    </source>
</reference>
<dbReference type="Proteomes" id="UP000509568">
    <property type="component" value="Chromosome"/>
</dbReference>
<proteinExistence type="predicted"/>
<gene>
    <name evidence="2" type="ORF">HWQ56_05550</name>
</gene>
<dbReference type="AlphaFoldDB" id="A0A7D5D5E1"/>
<keyword evidence="1" id="KW-0812">Transmembrane</keyword>
<feature type="transmembrane region" description="Helical" evidence="1">
    <location>
        <begin position="71"/>
        <end position="93"/>
    </location>
</feature>
<name>A0A7D5D5E1_9PSED</name>
<organism evidence="2 3">
    <name type="scientific">Pseudomonas eucalypticola</name>
    <dbReference type="NCBI Taxonomy" id="2599595"/>
    <lineage>
        <taxon>Bacteria</taxon>
        <taxon>Pseudomonadati</taxon>
        <taxon>Pseudomonadota</taxon>
        <taxon>Gammaproteobacteria</taxon>
        <taxon>Pseudomonadales</taxon>
        <taxon>Pseudomonadaceae</taxon>
        <taxon>Pseudomonas</taxon>
    </lineage>
</organism>
<keyword evidence="3" id="KW-1185">Reference proteome</keyword>
<dbReference type="RefSeq" id="WP_176569987.1">
    <property type="nucleotide sequence ID" value="NZ_CP056030.1"/>
</dbReference>